<feature type="domain" description="BTB" evidence="1">
    <location>
        <begin position="3"/>
        <end position="72"/>
    </location>
</feature>
<dbReference type="EMBL" id="MN739758">
    <property type="protein sequence ID" value="QHT25191.1"/>
    <property type="molecule type" value="Genomic_DNA"/>
</dbReference>
<accession>A0A6C0E9A1</accession>
<name>A0A6C0E9A1_9ZZZZ</name>
<dbReference type="InterPro" id="IPR045068">
    <property type="entry name" value="BACURD1-3"/>
</dbReference>
<organism evidence="2">
    <name type="scientific">viral metagenome</name>
    <dbReference type="NCBI Taxonomy" id="1070528"/>
    <lineage>
        <taxon>unclassified sequences</taxon>
        <taxon>metagenomes</taxon>
        <taxon>organismal metagenomes</taxon>
    </lineage>
</organism>
<dbReference type="GO" id="GO:0051260">
    <property type="term" value="P:protein homooligomerization"/>
    <property type="evidence" value="ECO:0007669"/>
    <property type="project" value="InterPro"/>
</dbReference>
<dbReference type="PROSITE" id="PS50097">
    <property type="entry name" value="BTB"/>
    <property type="match status" value="1"/>
</dbReference>
<reference evidence="2" key="1">
    <citation type="journal article" date="2020" name="Nature">
        <title>Giant virus diversity and host interactions through global metagenomics.</title>
        <authorList>
            <person name="Schulz F."/>
            <person name="Roux S."/>
            <person name="Paez-Espino D."/>
            <person name="Jungbluth S."/>
            <person name="Walsh D.A."/>
            <person name="Denef V.J."/>
            <person name="McMahon K.D."/>
            <person name="Konstantinidis K.T."/>
            <person name="Eloe-Fadrosh E.A."/>
            <person name="Kyrpides N.C."/>
            <person name="Woyke T."/>
        </authorList>
    </citation>
    <scope>NUCLEOTIDE SEQUENCE</scope>
    <source>
        <strain evidence="2">GVMAG-M-3300023179-150</strain>
    </source>
</reference>
<evidence type="ECO:0000313" key="2">
    <source>
        <dbReference type="EMBL" id="QHT25191.1"/>
    </source>
</evidence>
<evidence type="ECO:0000259" key="1">
    <source>
        <dbReference type="PROSITE" id="PS50097"/>
    </source>
</evidence>
<dbReference type="AlphaFoldDB" id="A0A6C0E9A1"/>
<dbReference type="InterPro" id="IPR003131">
    <property type="entry name" value="T1-type_BTB"/>
</dbReference>
<dbReference type="InterPro" id="IPR000210">
    <property type="entry name" value="BTB/POZ_dom"/>
</dbReference>
<dbReference type="SMART" id="SM00225">
    <property type="entry name" value="BTB"/>
    <property type="match status" value="1"/>
</dbReference>
<proteinExistence type="predicted"/>
<dbReference type="InterPro" id="IPR011333">
    <property type="entry name" value="SKP1/BTB/POZ_sf"/>
</dbReference>
<protein>
    <recommendedName>
        <fullName evidence="1">BTB domain-containing protein</fullName>
    </recommendedName>
</protein>
<dbReference type="PANTHER" id="PTHR11145:SF8">
    <property type="entry name" value="RE57120P"/>
    <property type="match status" value="1"/>
</dbReference>
<dbReference type="SUPFAM" id="SSF54695">
    <property type="entry name" value="POZ domain"/>
    <property type="match status" value="1"/>
</dbReference>
<dbReference type="PANTHER" id="PTHR11145">
    <property type="entry name" value="BTB/POZ DOMAIN-CONTAINING ADAPTER FOR CUL3-MEDIATED RHOA DEGRADATION PROTEIN FAMILY MEMBER"/>
    <property type="match status" value="1"/>
</dbReference>
<sequence length="239" mass="28429">MSGTVKLNVGGVPYETTKNTLTRYQGSMLESMFSGRHTSKLDENGRYFIDRDGDLFKYVLKFLRDGNINLDDASNDTKKNLMDEAKFYCLDELINILEQYIGSNSRFNTGYNNDTHINNIREICFIKNFDINEFETMFNQKLTLKFLINNCEREELCYRLRDTYHMFTVNYGHWDVHEYNRTYFKNATHSEKELHYNFLCKVIEKLGDEIFESLFSKNIIKTQFKSVRRKKSGTFEFHI</sequence>
<dbReference type="Pfam" id="PF02214">
    <property type="entry name" value="BTB_2"/>
    <property type="match status" value="1"/>
</dbReference>
<dbReference type="Gene3D" id="3.30.710.10">
    <property type="entry name" value="Potassium Channel Kv1.1, Chain A"/>
    <property type="match status" value="1"/>
</dbReference>